<gene>
    <name evidence="4" type="ORF">NOR_01020</name>
</gene>
<dbReference type="GO" id="GO:0006631">
    <property type="term" value="P:fatty acid metabolic process"/>
    <property type="evidence" value="ECO:0007669"/>
    <property type="project" value="TreeGrafter"/>
</dbReference>
<dbReference type="Gene3D" id="3.30.300.30">
    <property type="match status" value="1"/>
</dbReference>
<protein>
    <submittedName>
        <fullName evidence="4">AMP-dependent synthetase/ligase</fullName>
    </submittedName>
</protein>
<name>A0A162M4J6_METRR</name>
<sequence>MDSDWCQGFPHDAVLVKLLEVSNLNSTPEPIIYDAYGLEKTYAELLGDILETRDRIRRAVSTSSLDDRGFFLEAAPYTGYLGLSGYEFVVAFFATRALAGACMPFGSRILPREAHSFLVSSKACVLLVGKHRVDEGQRIKEYSQRHGHNFQVALISSDAPPAAANSITVDNSILLDDGGPGFVIFTSGTTGPPKGAVLPRRCLSYQGAATPGSATICDRPPHWIGGAYPLLESTLIGRRMYVLKSGATASAIWDAFRAYKVDHMAFTPGMFRRMKQDYQDRICNLPQDEQRQYIEGIRNLKTAWQAGGMPSESMLEFWRTMIGKPIVMKYGSTELGGLVTEHDGLSTIKYSVGKPYEHVDLKLSDGDSGTIFVRCPQMMTQYVQTARTSIISPARVANKKTRSSYIGSEDATRKAFDSEGYLDSGDLGHFQNGELVYDGRASNEYIFFNGYRIPILSLEHALEDLPYVSEGHIVAVPDHESNELCGVLARVQNTDDGEKVNLARIRADLSKDHPTYKLPVLLRILRDDEDVPATVSTKTMKRQAAKKFFLKDDYWSVESPTPGVEYWSEPEDEEHTGKTWDWAGLQR</sequence>
<accession>A0A162M4J6</accession>
<evidence type="ECO:0000259" key="3">
    <source>
        <dbReference type="Pfam" id="PF00501"/>
    </source>
</evidence>
<dbReference type="GO" id="GO:0031956">
    <property type="term" value="F:medium-chain fatty acid-CoA ligase activity"/>
    <property type="evidence" value="ECO:0007669"/>
    <property type="project" value="TreeGrafter"/>
</dbReference>
<reference evidence="4 5" key="1">
    <citation type="journal article" date="2016" name="Genome Biol. Evol.">
        <title>Divergent and convergent evolution of fungal pathogenicity.</title>
        <authorList>
            <person name="Shang Y."/>
            <person name="Xiao G."/>
            <person name="Zheng P."/>
            <person name="Cen K."/>
            <person name="Zhan S."/>
            <person name="Wang C."/>
        </authorList>
    </citation>
    <scope>NUCLEOTIDE SEQUENCE [LARGE SCALE GENOMIC DNA]</scope>
    <source>
        <strain evidence="4 5">RCEF 4871</strain>
    </source>
</reference>
<dbReference type="SUPFAM" id="SSF56801">
    <property type="entry name" value="Acetyl-CoA synthetase-like"/>
    <property type="match status" value="1"/>
</dbReference>
<dbReference type="Gene3D" id="3.40.50.12780">
    <property type="entry name" value="N-terminal domain of ligase-like"/>
    <property type="match status" value="1"/>
</dbReference>
<feature type="domain" description="AMP-dependent synthetase/ligase" evidence="3">
    <location>
        <begin position="85"/>
        <end position="382"/>
    </location>
</feature>
<dbReference type="STRING" id="1081105.A0A162M4J6"/>
<evidence type="ECO:0000313" key="4">
    <source>
        <dbReference type="EMBL" id="OAA50570.1"/>
    </source>
</evidence>
<dbReference type="InterPro" id="IPR000873">
    <property type="entry name" value="AMP-dep_synth/lig_dom"/>
</dbReference>
<evidence type="ECO:0000256" key="2">
    <source>
        <dbReference type="SAM" id="MobiDB-lite"/>
    </source>
</evidence>
<dbReference type="PANTHER" id="PTHR43201:SF8">
    <property type="entry name" value="ACYL-COA SYNTHETASE FAMILY MEMBER 3"/>
    <property type="match status" value="1"/>
</dbReference>
<comment type="caution">
    <text evidence="4">The sequence shown here is derived from an EMBL/GenBank/DDBJ whole genome shotgun (WGS) entry which is preliminary data.</text>
</comment>
<evidence type="ECO:0000256" key="1">
    <source>
        <dbReference type="ARBA" id="ARBA00006432"/>
    </source>
</evidence>
<organism evidence="4 5">
    <name type="scientific">Metarhizium rileyi (strain RCEF 4871)</name>
    <name type="common">Nomuraea rileyi</name>
    <dbReference type="NCBI Taxonomy" id="1649241"/>
    <lineage>
        <taxon>Eukaryota</taxon>
        <taxon>Fungi</taxon>
        <taxon>Dikarya</taxon>
        <taxon>Ascomycota</taxon>
        <taxon>Pezizomycotina</taxon>
        <taxon>Sordariomycetes</taxon>
        <taxon>Hypocreomycetidae</taxon>
        <taxon>Hypocreales</taxon>
        <taxon>Clavicipitaceae</taxon>
        <taxon>Metarhizium</taxon>
    </lineage>
</organism>
<dbReference type="OMA" id="FRHYRIP"/>
<dbReference type="InterPro" id="IPR020845">
    <property type="entry name" value="AMP-binding_CS"/>
</dbReference>
<dbReference type="InterPro" id="IPR045851">
    <property type="entry name" value="AMP-bd_C_sf"/>
</dbReference>
<dbReference type="OrthoDB" id="6614653at2759"/>
<dbReference type="EMBL" id="AZHC01000002">
    <property type="protein sequence ID" value="OAA50570.1"/>
    <property type="molecule type" value="Genomic_DNA"/>
</dbReference>
<dbReference type="InterPro" id="IPR042099">
    <property type="entry name" value="ANL_N_sf"/>
</dbReference>
<dbReference type="PROSITE" id="PS00455">
    <property type="entry name" value="AMP_BINDING"/>
    <property type="match status" value="1"/>
</dbReference>
<dbReference type="Pfam" id="PF00501">
    <property type="entry name" value="AMP-binding"/>
    <property type="match status" value="1"/>
</dbReference>
<comment type="similarity">
    <text evidence="1">Belongs to the ATP-dependent AMP-binding enzyme family.</text>
</comment>
<proteinExistence type="inferred from homology"/>
<dbReference type="PANTHER" id="PTHR43201">
    <property type="entry name" value="ACYL-COA SYNTHETASE"/>
    <property type="match status" value="1"/>
</dbReference>
<dbReference type="Proteomes" id="UP000243498">
    <property type="component" value="Unassembled WGS sequence"/>
</dbReference>
<dbReference type="CDD" id="cd04433">
    <property type="entry name" value="AFD_class_I"/>
    <property type="match status" value="1"/>
</dbReference>
<evidence type="ECO:0000313" key="5">
    <source>
        <dbReference type="Proteomes" id="UP000243498"/>
    </source>
</evidence>
<feature type="region of interest" description="Disordered" evidence="2">
    <location>
        <begin position="563"/>
        <end position="587"/>
    </location>
</feature>
<dbReference type="AlphaFoldDB" id="A0A162M4J6"/>
<keyword evidence="5" id="KW-1185">Reference proteome</keyword>